<dbReference type="Proteomes" id="UP000500767">
    <property type="component" value="Plasmid unnamed2"/>
</dbReference>
<dbReference type="KEGG" id="lck:HN018_25100"/>
<reference evidence="1 2" key="1">
    <citation type="journal article" date="2014" name="World J. Microbiol. Biotechnol.">
        <title>Biodiversity and physiological characteristics of Antarctic and Arctic lichens-associated bacteria.</title>
        <authorList>
            <person name="Lee Y.M."/>
            <person name="Kim E.H."/>
            <person name="Lee H.K."/>
            <person name="Hong S.G."/>
        </authorList>
    </citation>
    <scope>NUCLEOTIDE SEQUENCE [LARGE SCALE GENOMIC DNA]</scope>
    <source>
        <strain evidence="1 2">PAMC 26569</strain>
        <plasmid evidence="1">unnamed2</plasmid>
    </source>
</reference>
<keyword evidence="1" id="KW-0614">Plasmid</keyword>
<name>A0A6M8HYX2_9PROT</name>
<proteinExistence type="predicted"/>
<accession>A0A6M8HYX2</accession>
<protein>
    <submittedName>
        <fullName evidence="1">Uncharacterized protein</fullName>
    </submittedName>
</protein>
<evidence type="ECO:0000313" key="1">
    <source>
        <dbReference type="EMBL" id="QKE93456.1"/>
    </source>
</evidence>
<dbReference type="RefSeq" id="WP_171837130.1">
    <property type="nucleotide sequence ID" value="NZ_CP053710.1"/>
</dbReference>
<dbReference type="EMBL" id="CP053710">
    <property type="protein sequence ID" value="QKE93456.1"/>
    <property type="molecule type" value="Genomic_DNA"/>
</dbReference>
<gene>
    <name evidence="1" type="ORF">HN018_25100</name>
</gene>
<keyword evidence="2" id="KW-1185">Reference proteome</keyword>
<sequence length="45" mass="5170">MLPIDYLLSNLIEGVSLDHQMQWRLISFDRSYDCLRPALVHGPVG</sequence>
<evidence type="ECO:0000313" key="2">
    <source>
        <dbReference type="Proteomes" id="UP000500767"/>
    </source>
</evidence>
<geneLocation type="plasmid" evidence="1 2">
    <name>unnamed2</name>
</geneLocation>
<dbReference type="AlphaFoldDB" id="A0A6M8HYX2"/>
<organism evidence="1 2">
    <name type="scientific">Lichenicola cladoniae</name>
    <dbReference type="NCBI Taxonomy" id="1484109"/>
    <lineage>
        <taxon>Bacteria</taxon>
        <taxon>Pseudomonadati</taxon>
        <taxon>Pseudomonadota</taxon>
        <taxon>Alphaproteobacteria</taxon>
        <taxon>Acetobacterales</taxon>
        <taxon>Acetobacteraceae</taxon>
        <taxon>Lichenicola</taxon>
    </lineage>
</organism>